<comment type="caution">
    <text evidence="7">The sequence shown here is derived from an EMBL/GenBank/DDBJ whole genome shotgun (WGS) entry which is preliminary data.</text>
</comment>
<gene>
    <name evidence="7" type="ORF">A2Y99_03655</name>
</gene>
<organism evidence="7 8">
    <name type="scientific">Candidatus Gottesmanbacteria bacterium RBG_13_37_7</name>
    <dbReference type="NCBI Taxonomy" id="1798369"/>
    <lineage>
        <taxon>Bacteria</taxon>
        <taxon>Candidatus Gottesmaniibacteriota</taxon>
    </lineage>
</organism>
<protein>
    <recommendedName>
        <fullName evidence="9">Type II secretion system protein GspG C-terminal domain-containing protein</fullName>
    </recommendedName>
</protein>
<dbReference type="GO" id="GO:0015628">
    <property type="term" value="P:protein secretion by the type II secretion system"/>
    <property type="evidence" value="ECO:0007669"/>
    <property type="project" value="InterPro"/>
</dbReference>
<dbReference type="PANTHER" id="PTHR30093:SF44">
    <property type="entry name" value="TYPE II SECRETION SYSTEM CORE PROTEIN G"/>
    <property type="match status" value="1"/>
</dbReference>
<evidence type="ECO:0000313" key="7">
    <source>
        <dbReference type="EMBL" id="OGF99810.1"/>
    </source>
</evidence>
<keyword evidence="2" id="KW-0488">Methylation</keyword>
<dbReference type="SUPFAM" id="SSF54523">
    <property type="entry name" value="Pili subunits"/>
    <property type="match status" value="1"/>
</dbReference>
<evidence type="ECO:0000256" key="5">
    <source>
        <dbReference type="ARBA" id="ARBA00023136"/>
    </source>
</evidence>
<dbReference type="InterPro" id="IPR000983">
    <property type="entry name" value="Bac_GSPG_pilin"/>
</dbReference>
<dbReference type="InterPro" id="IPR012902">
    <property type="entry name" value="N_methyl_site"/>
</dbReference>
<dbReference type="Gene3D" id="3.30.700.10">
    <property type="entry name" value="Glycoprotein, Type 4 Pilin"/>
    <property type="match status" value="1"/>
</dbReference>
<evidence type="ECO:0000256" key="3">
    <source>
        <dbReference type="ARBA" id="ARBA00022692"/>
    </source>
</evidence>
<dbReference type="PRINTS" id="PR00813">
    <property type="entry name" value="BCTERIALGSPG"/>
</dbReference>
<keyword evidence="4 6" id="KW-1133">Transmembrane helix</keyword>
<dbReference type="AlphaFoldDB" id="A0A1F5YI01"/>
<comment type="subcellular location">
    <subcellularLocation>
        <location evidence="1">Membrane</location>
        <topology evidence="1">Single-pass membrane protein</topology>
    </subcellularLocation>
</comment>
<sequence>MKISSKLNKTNISLFHHRYHFSLVTCHLKRGFTLIELLVVIGVISTILAVIFPNYMGARERARDMRRKSDLAELQKALELYKNDNPTSYPDDTMLNDPLTIVCNGCFSSGGATCTGNVNIYLHKFPCDPQTSAHYLYTRNTDHLKYTLVACLENMADPDKDLTKDTRCTLTTASYTINEP</sequence>
<feature type="transmembrane region" description="Helical" evidence="6">
    <location>
        <begin position="37"/>
        <end position="58"/>
    </location>
</feature>
<evidence type="ECO:0000256" key="1">
    <source>
        <dbReference type="ARBA" id="ARBA00004167"/>
    </source>
</evidence>
<dbReference type="PROSITE" id="PS00409">
    <property type="entry name" value="PROKAR_NTER_METHYL"/>
    <property type="match status" value="1"/>
</dbReference>
<evidence type="ECO:0000256" key="4">
    <source>
        <dbReference type="ARBA" id="ARBA00022989"/>
    </source>
</evidence>
<dbReference type="EMBL" id="MFIY01000039">
    <property type="protein sequence ID" value="OGF99810.1"/>
    <property type="molecule type" value="Genomic_DNA"/>
</dbReference>
<accession>A0A1F5YI01</accession>
<dbReference type="NCBIfam" id="TIGR02532">
    <property type="entry name" value="IV_pilin_GFxxxE"/>
    <property type="match status" value="1"/>
</dbReference>
<dbReference type="GO" id="GO:0016020">
    <property type="term" value="C:membrane"/>
    <property type="evidence" value="ECO:0007669"/>
    <property type="project" value="UniProtKB-SubCell"/>
</dbReference>
<dbReference type="InterPro" id="IPR045584">
    <property type="entry name" value="Pilin-like"/>
</dbReference>
<evidence type="ECO:0000256" key="6">
    <source>
        <dbReference type="SAM" id="Phobius"/>
    </source>
</evidence>
<evidence type="ECO:0008006" key="9">
    <source>
        <dbReference type="Google" id="ProtNLM"/>
    </source>
</evidence>
<dbReference type="Proteomes" id="UP000178230">
    <property type="component" value="Unassembled WGS sequence"/>
</dbReference>
<reference evidence="7 8" key="1">
    <citation type="journal article" date="2016" name="Nat. Commun.">
        <title>Thousands of microbial genomes shed light on interconnected biogeochemical processes in an aquifer system.</title>
        <authorList>
            <person name="Anantharaman K."/>
            <person name="Brown C.T."/>
            <person name="Hug L.A."/>
            <person name="Sharon I."/>
            <person name="Castelle C.J."/>
            <person name="Probst A.J."/>
            <person name="Thomas B.C."/>
            <person name="Singh A."/>
            <person name="Wilkins M.J."/>
            <person name="Karaoz U."/>
            <person name="Brodie E.L."/>
            <person name="Williams K.H."/>
            <person name="Hubbard S.S."/>
            <person name="Banfield J.F."/>
        </authorList>
    </citation>
    <scope>NUCLEOTIDE SEQUENCE [LARGE SCALE GENOMIC DNA]</scope>
</reference>
<keyword evidence="5 6" id="KW-0472">Membrane</keyword>
<keyword evidence="3 6" id="KW-0812">Transmembrane</keyword>
<dbReference type="GO" id="GO:0015627">
    <property type="term" value="C:type II protein secretion system complex"/>
    <property type="evidence" value="ECO:0007669"/>
    <property type="project" value="InterPro"/>
</dbReference>
<evidence type="ECO:0000256" key="2">
    <source>
        <dbReference type="ARBA" id="ARBA00022481"/>
    </source>
</evidence>
<proteinExistence type="predicted"/>
<dbReference type="Pfam" id="PF07963">
    <property type="entry name" value="N_methyl"/>
    <property type="match status" value="1"/>
</dbReference>
<evidence type="ECO:0000313" key="8">
    <source>
        <dbReference type="Proteomes" id="UP000178230"/>
    </source>
</evidence>
<name>A0A1F5YI01_9BACT</name>
<dbReference type="PANTHER" id="PTHR30093">
    <property type="entry name" value="GENERAL SECRETION PATHWAY PROTEIN G"/>
    <property type="match status" value="1"/>
</dbReference>